<protein>
    <recommendedName>
        <fullName evidence="3">LppM domain-containing protein</fullName>
    </recommendedName>
</protein>
<feature type="transmembrane region" description="Helical" evidence="2">
    <location>
        <begin position="190"/>
        <end position="217"/>
    </location>
</feature>
<name>A0A9D2LBY8_9MICO</name>
<gene>
    <name evidence="4" type="ORF">H9786_03295</name>
</gene>
<feature type="compositionally biased region" description="Low complexity" evidence="1">
    <location>
        <begin position="297"/>
        <end position="313"/>
    </location>
</feature>
<sequence>MLTTTWRRRLLAVLTLPLLVLLAGCGRFTADFEIQDVDTMQVELDIGIETTWIQGEFDSAEELCADLDGESAGDGVYGEVPSEPYEEDDIWGCRASGVVERSDFGDEMQLTEEDGEFHLVMSGGDAAPVSESDLEVAGVSDFEFRMSFTFPGSIIESSGGEVDGNTVTYTDVGEVSQGIDIRAEAGGFPWLIIVVAVVLIGGFFLLVALAVAGFLIYRSRTNKAGAAGAAVAGSAEAGPGGASAPQPSYGQPWGQASAPAAPQNHQWSQPSPPAQPGQPGQGDQPGQGGQQGWTHAPQQPGQEGQQGWPEQSGGSEGDQRPPSNPAW</sequence>
<feature type="compositionally biased region" description="Gly residues" evidence="1">
    <location>
        <begin position="279"/>
        <end position="291"/>
    </location>
</feature>
<evidence type="ECO:0000259" key="3">
    <source>
        <dbReference type="Pfam" id="PF21946"/>
    </source>
</evidence>
<feature type="domain" description="LppM" evidence="3">
    <location>
        <begin position="27"/>
        <end position="177"/>
    </location>
</feature>
<organism evidence="4 5">
    <name type="scientific">Candidatus Brachybacterium merdavium</name>
    <dbReference type="NCBI Taxonomy" id="2838513"/>
    <lineage>
        <taxon>Bacteria</taxon>
        <taxon>Bacillati</taxon>
        <taxon>Actinomycetota</taxon>
        <taxon>Actinomycetes</taxon>
        <taxon>Micrococcales</taxon>
        <taxon>Dermabacteraceae</taxon>
        <taxon>Brachybacterium</taxon>
    </lineage>
</organism>
<evidence type="ECO:0000256" key="2">
    <source>
        <dbReference type="SAM" id="Phobius"/>
    </source>
</evidence>
<keyword evidence="2" id="KW-0812">Transmembrane</keyword>
<feature type="region of interest" description="Disordered" evidence="1">
    <location>
        <begin position="233"/>
        <end position="327"/>
    </location>
</feature>
<evidence type="ECO:0000313" key="5">
    <source>
        <dbReference type="Proteomes" id="UP000823823"/>
    </source>
</evidence>
<proteinExistence type="predicted"/>
<dbReference type="EMBL" id="DWZH01000024">
    <property type="protein sequence ID" value="HJB09550.1"/>
    <property type="molecule type" value="Genomic_DNA"/>
</dbReference>
<feature type="compositionally biased region" description="Low complexity" evidence="1">
    <location>
        <begin position="233"/>
        <end position="250"/>
    </location>
</feature>
<accession>A0A9D2LBY8</accession>
<evidence type="ECO:0000313" key="4">
    <source>
        <dbReference type="EMBL" id="HJB09550.1"/>
    </source>
</evidence>
<dbReference type="PROSITE" id="PS51257">
    <property type="entry name" value="PROKAR_LIPOPROTEIN"/>
    <property type="match status" value="1"/>
</dbReference>
<dbReference type="InterPro" id="IPR053807">
    <property type="entry name" value="LppM"/>
</dbReference>
<dbReference type="Proteomes" id="UP000823823">
    <property type="component" value="Unassembled WGS sequence"/>
</dbReference>
<evidence type="ECO:0000256" key="1">
    <source>
        <dbReference type="SAM" id="MobiDB-lite"/>
    </source>
</evidence>
<comment type="caution">
    <text evidence="4">The sequence shown here is derived from an EMBL/GenBank/DDBJ whole genome shotgun (WGS) entry which is preliminary data.</text>
</comment>
<dbReference type="AlphaFoldDB" id="A0A9D2LBY8"/>
<keyword evidence="2" id="KW-1133">Transmembrane helix</keyword>
<reference evidence="4" key="1">
    <citation type="journal article" date="2021" name="PeerJ">
        <title>Extensive microbial diversity within the chicken gut microbiome revealed by metagenomics and culture.</title>
        <authorList>
            <person name="Gilroy R."/>
            <person name="Ravi A."/>
            <person name="Getino M."/>
            <person name="Pursley I."/>
            <person name="Horton D.L."/>
            <person name="Alikhan N.F."/>
            <person name="Baker D."/>
            <person name="Gharbi K."/>
            <person name="Hall N."/>
            <person name="Watson M."/>
            <person name="Adriaenssens E.M."/>
            <person name="Foster-Nyarko E."/>
            <person name="Jarju S."/>
            <person name="Secka A."/>
            <person name="Antonio M."/>
            <person name="Oren A."/>
            <person name="Chaudhuri R.R."/>
            <person name="La Ragione R."/>
            <person name="Hildebrand F."/>
            <person name="Pallen M.J."/>
        </authorList>
    </citation>
    <scope>NUCLEOTIDE SEQUENCE</scope>
    <source>
        <strain evidence="4">ChiHjej13B12-24818</strain>
    </source>
</reference>
<keyword evidence="2" id="KW-0472">Membrane</keyword>
<dbReference type="Pfam" id="PF21946">
    <property type="entry name" value="LppM"/>
    <property type="match status" value="1"/>
</dbReference>
<reference evidence="4" key="2">
    <citation type="submission" date="2021-04" db="EMBL/GenBank/DDBJ databases">
        <authorList>
            <person name="Gilroy R."/>
        </authorList>
    </citation>
    <scope>NUCLEOTIDE SEQUENCE</scope>
    <source>
        <strain evidence="4">ChiHjej13B12-24818</strain>
    </source>
</reference>